<evidence type="ECO:0000256" key="5">
    <source>
        <dbReference type="ARBA" id="ARBA00022801"/>
    </source>
</evidence>
<keyword evidence="7 10" id="KW-1133">Transmembrane helix</keyword>
<evidence type="ECO:0000256" key="3">
    <source>
        <dbReference type="ARBA" id="ARBA00022670"/>
    </source>
</evidence>
<keyword evidence="3 12" id="KW-0645">Protease</keyword>
<dbReference type="Gene3D" id="2.30.42.10">
    <property type="match status" value="2"/>
</dbReference>
<evidence type="ECO:0000256" key="7">
    <source>
        <dbReference type="ARBA" id="ARBA00022989"/>
    </source>
</evidence>
<feature type="transmembrane region" description="Helical" evidence="10">
    <location>
        <begin position="38"/>
        <end position="59"/>
    </location>
</feature>
<dbReference type="GO" id="GO:0006508">
    <property type="term" value="P:proteolysis"/>
    <property type="evidence" value="ECO:0007669"/>
    <property type="project" value="UniProtKB-KW"/>
</dbReference>
<keyword evidence="5 12" id="KW-0378">Hydrolase</keyword>
<evidence type="ECO:0000256" key="2">
    <source>
        <dbReference type="ARBA" id="ARBA00004141"/>
    </source>
</evidence>
<keyword evidence="4 10" id="KW-0812">Transmembrane</keyword>
<evidence type="ECO:0000256" key="10">
    <source>
        <dbReference type="SAM" id="Phobius"/>
    </source>
</evidence>
<keyword evidence="6" id="KW-0862">Zinc</keyword>
<dbReference type="CDD" id="cd06163">
    <property type="entry name" value="S2P-M50_PDZ_RseP-like"/>
    <property type="match status" value="1"/>
</dbReference>
<dbReference type="GO" id="GO:0016020">
    <property type="term" value="C:membrane"/>
    <property type="evidence" value="ECO:0007669"/>
    <property type="project" value="UniProtKB-SubCell"/>
</dbReference>
<dbReference type="Pfam" id="PF17820">
    <property type="entry name" value="PDZ_6"/>
    <property type="match status" value="1"/>
</dbReference>
<feature type="transmembrane region" description="Helical" evidence="10">
    <location>
        <begin position="364"/>
        <end position="385"/>
    </location>
</feature>
<feature type="domain" description="PDZ" evidence="11">
    <location>
        <begin position="151"/>
        <end position="220"/>
    </location>
</feature>
<comment type="subcellular location">
    <subcellularLocation>
        <location evidence="2">Membrane</location>
        <topology evidence="2">Multi-pass membrane protein</topology>
    </subcellularLocation>
</comment>
<evidence type="ECO:0000259" key="11">
    <source>
        <dbReference type="SMART" id="SM00228"/>
    </source>
</evidence>
<accession>A0A1J5TA44</accession>
<dbReference type="PANTHER" id="PTHR42837">
    <property type="entry name" value="REGULATOR OF SIGMA-E PROTEASE RSEP"/>
    <property type="match status" value="1"/>
</dbReference>
<keyword evidence="9 10" id="KW-0472">Membrane</keyword>
<dbReference type="AlphaFoldDB" id="A0A1J5TA44"/>
<name>A0A1J5TA44_9ZZZZ</name>
<organism evidence="12">
    <name type="scientific">mine drainage metagenome</name>
    <dbReference type="NCBI Taxonomy" id="410659"/>
    <lineage>
        <taxon>unclassified sequences</taxon>
        <taxon>metagenomes</taxon>
        <taxon>ecological metagenomes</taxon>
    </lineage>
</organism>
<reference evidence="12" key="1">
    <citation type="submission" date="2016-10" db="EMBL/GenBank/DDBJ databases">
        <title>Sequence of Gallionella enrichment culture.</title>
        <authorList>
            <person name="Poehlein A."/>
            <person name="Muehling M."/>
            <person name="Daniel R."/>
        </authorList>
    </citation>
    <scope>NUCLEOTIDE SEQUENCE</scope>
</reference>
<sequence length="394" mass="43531">MLDEREIEQNSETSQSQQILTESDLKRAFNRQSVVKRIAIVLAGPFANLLLAVCLYWMLFMSGVVGMKPIVGQVLEHTPAATASFALGETIQAINGKKVSTWQDVRWLLLKESLKHKSVEVQAVSRNQQIYLHQLDLTDVDFDNTHIDILEKLGLTIFQPSIPARIGEIIKNSPAELGGLKKDDLVLAVNKNKVSIWDDFVREMRSHPNSVLDVLVQRGSENIVLTVKPEPVVENGKTIGRIGAAFKVEQSELSQYMITAHYSVGGALKKAIYKTWDTATFSLKMLGNMVTGRVSWRGMSGPVTIATYAGQSAHMGIKVFIGFLALISISIGVLNLLPIPVLDGGHFMYYMVEFLTGKPVSEDVMIVGQKIGFTLLGFLMVLALYNDINRLISG</sequence>
<dbReference type="InterPro" id="IPR041489">
    <property type="entry name" value="PDZ_6"/>
</dbReference>
<dbReference type="PANTHER" id="PTHR42837:SF2">
    <property type="entry name" value="MEMBRANE METALLOPROTEASE ARASP2, CHLOROPLASTIC-RELATED"/>
    <property type="match status" value="1"/>
</dbReference>
<evidence type="ECO:0000256" key="6">
    <source>
        <dbReference type="ARBA" id="ARBA00022833"/>
    </source>
</evidence>
<dbReference type="GO" id="GO:0004222">
    <property type="term" value="F:metalloendopeptidase activity"/>
    <property type="evidence" value="ECO:0007669"/>
    <property type="project" value="InterPro"/>
</dbReference>
<dbReference type="CDD" id="cd23081">
    <property type="entry name" value="cpPDZ_EcRseP-like"/>
    <property type="match status" value="1"/>
</dbReference>
<dbReference type="InterPro" id="IPR001478">
    <property type="entry name" value="PDZ"/>
</dbReference>
<protein>
    <submittedName>
        <fullName evidence="12">Regulator of sigma-E protease RseP</fullName>
        <ecNumber evidence="12">3.4.24.-</ecNumber>
    </submittedName>
</protein>
<dbReference type="InterPro" id="IPR008915">
    <property type="entry name" value="Peptidase_M50"/>
</dbReference>
<dbReference type="NCBIfam" id="TIGR00054">
    <property type="entry name" value="RIP metalloprotease RseP"/>
    <property type="match status" value="1"/>
</dbReference>
<gene>
    <name evidence="12" type="primary">rseP_1</name>
    <name evidence="12" type="ORF">GALL_19600</name>
</gene>
<dbReference type="InterPro" id="IPR036034">
    <property type="entry name" value="PDZ_sf"/>
</dbReference>
<evidence type="ECO:0000256" key="1">
    <source>
        <dbReference type="ARBA" id="ARBA00001947"/>
    </source>
</evidence>
<comment type="cofactor">
    <cofactor evidence="1">
        <name>Zn(2+)</name>
        <dbReference type="ChEBI" id="CHEBI:29105"/>
    </cofactor>
</comment>
<evidence type="ECO:0000256" key="8">
    <source>
        <dbReference type="ARBA" id="ARBA00023049"/>
    </source>
</evidence>
<dbReference type="Pfam" id="PF02163">
    <property type="entry name" value="Peptidase_M50"/>
    <property type="match status" value="1"/>
</dbReference>
<dbReference type="EC" id="3.4.24.-" evidence="12"/>
<keyword evidence="8" id="KW-0482">Metalloprotease</keyword>
<proteinExistence type="predicted"/>
<evidence type="ECO:0000313" key="12">
    <source>
        <dbReference type="EMBL" id="OIR17738.1"/>
    </source>
</evidence>
<dbReference type="EMBL" id="MLJW01000004">
    <property type="protein sequence ID" value="OIR17738.1"/>
    <property type="molecule type" value="Genomic_DNA"/>
</dbReference>
<feature type="transmembrane region" description="Helical" evidence="10">
    <location>
        <begin position="319"/>
        <end position="341"/>
    </location>
</feature>
<dbReference type="InterPro" id="IPR004387">
    <property type="entry name" value="Pept_M50_Zn"/>
</dbReference>
<comment type="caution">
    <text evidence="12">The sequence shown here is derived from an EMBL/GenBank/DDBJ whole genome shotgun (WGS) entry which is preliminary data.</text>
</comment>
<feature type="domain" description="PDZ" evidence="11">
    <location>
        <begin position="55"/>
        <end position="127"/>
    </location>
</feature>
<dbReference type="SMART" id="SM00228">
    <property type="entry name" value="PDZ"/>
    <property type="match status" value="2"/>
</dbReference>
<evidence type="ECO:0000256" key="4">
    <source>
        <dbReference type="ARBA" id="ARBA00022692"/>
    </source>
</evidence>
<evidence type="ECO:0000256" key="9">
    <source>
        <dbReference type="ARBA" id="ARBA00023136"/>
    </source>
</evidence>
<dbReference type="SUPFAM" id="SSF50156">
    <property type="entry name" value="PDZ domain-like"/>
    <property type="match status" value="2"/>
</dbReference>